<gene>
    <name evidence="1 2" type="primary">Cdr2</name>
</gene>
<sequence length="91" mass="9108">AHGPAGAPHRLMLGALRKRLPGMSGWTSEVGRSGPACPALEASCWPGSGSCCPACPTSPFMVRRVCKAAAGGGRAVLLCGTRAISLSPACC</sequence>
<dbReference type="Antibodypedia" id="12516">
    <property type="antibodies" value="388 antibodies from 29 providers"/>
</dbReference>
<dbReference type="Bgee" id="ENSMUSG00000030878">
    <property type="expression patterns" value="Expressed in blood and 247 other cell types or tissues"/>
</dbReference>
<feature type="non-terminal residue" evidence="1">
    <location>
        <position position="1"/>
    </location>
</feature>
<dbReference type="ExpressionAtlas" id="A0A140LHD9">
    <property type="expression patterns" value="baseline and differential"/>
</dbReference>
<dbReference type="GeneTree" id="ENSGT00390000018570"/>
<dbReference type="MGI" id="MGI:1100885">
    <property type="gene designation" value="Cdr2"/>
</dbReference>
<dbReference type="Ensembl" id="ENSMUST00000140247.3">
    <property type="protein sequence ID" value="ENSMUSP00000146376.2"/>
    <property type="gene ID" value="ENSMUSG00000030878.12"/>
</dbReference>
<reference evidence="1" key="4">
    <citation type="submission" date="2025-09" db="UniProtKB">
        <authorList>
            <consortium name="Ensembl"/>
        </authorList>
    </citation>
    <scope>IDENTIFICATION</scope>
    <source>
        <strain evidence="1">C57BL/6J</strain>
    </source>
</reference>
<reference evidence="1" key="3">
    <citation type="submission" date="2025-08" db="UniProtKB">
        <authorList>
            <consortium name="Ensembl"/>
        </authorList>
    </citation>
    <scope>IDENTIFICATION</scope>
    <source>
        <strain evidence="1">C57BL/6J</strain>
    </source>
</reference>
<evidence type="ECO:0000313" key="2">
    <source>
        <dbReference type="MGI" id="MGI:1100885"/>
    </source>
</evidence>
<name>A0A140LHD9_MOUSE</name>
<dbReference type="VEuPathDB" id="HostDB:ENSMUSG00000030878"/>
<reference evidence="1 3" key="1">
    <citation type="journal article" date="2009" name="PLoS Biol.">
        <title>Lineage-specific biology revealed by a finished genome assembly of the mouse.</title>
        <authorList>
            <consortium name="Mouse Genome Sequencing Consortium"/>
            <person name="Church D.M."/>
            <person name="Goodstadt L."/>
            <person name="Hillier L.W."/>
            <person name="Zody M.C."/>
            <person name="Goldstein S."/>
            <person name="She X."/>
            <person name="Bult C.J."/>
            <person name="Agarwala R."/>
            <person name="Cherry J.L."/>
            <person name="DiCuccio M."/>
            <person name="Hlavina W."/>
            <person name="Kapustin Y."/>
            <person name="Meric P."/>
            <person name="Maglott D."/>
            <person name="Birtle Z."/>
            <person name="Marques A.C."/>
            <person name="Graves T."/>
            <person name="Zhou S."/>
            <person name="Teague B."/>
            <person name="Potamousis K."/>
            <person name="Churas C."/>
            <person name="Place M."/>
            <person name="Herschleb J."/>
            <person name="Runnheim R."/>
            <person name="Forrest D."/>
            <person name="Amos-Landgraf J."/>
            <person name="Schwartz D.C."/>
            <person name="Cheng Z."/>
            <person name="Lindblad-Toh K."/>
            <person name="Eichler E.E."/>
            <person name="Ponting C.P."/>
        </authorList>
    </citation>
    <scope>NUCLEOTIDE SEQUENCE [LARGE SCALE GENOMIC DNA]</scope>
    <source>
        <strain evidence="1 3">C57BL/6J</strain>
    </source>
</reference>
<evidence type="ECO:0000313" key="3">
    <source>
        <dbReference type="Proteomes" id="UP000000589"/>
    </source>
</evidence>
<dbReference type="AGR" id="MGI:1100885"/>
<accession>A0A140LHD9</accession>
<proteinExistence type="predicted"/>
<protein>
    <submittedName>
        <fullName evidence="1">Cerebellar degeneration-related 2</fullName>
    </submittedName>
</protein>
<dbReference type="Proteomes" id="UP000000589">
    <property type="component" value="Chromosome 7"/>
</dbReference>
<reference evidence="1 3" key="2">
    <citation type="journal article" date="2011" name="PLoS Biol.">
        <title>Modernizing reference genome assemblies.</title>
        <authorList>
            <person name="Church D.M."/>
            <person name="Schneider V.A."/>
            <person name="Graves T."/>
            <person name="Auger K."/>
            <person name="Cunningham F."/>
            <person name="Bouk N."/>
            <person name="Chen H.C."/>
            <person name="Agarwala R."/>
            <person name="McLaren W.M."/>
            <person name="Ritchie G.R."/>
            <person name="Albracht D."/>
            <person name="Kremitzki M."/>
            <person name="Rock S."/>
            <person name="Kotkiewicz H."/>
            <person name="Kremitzki C."/>
            <person name="Wollam A."/>
            <person name="Trani L."/>
            <person name="Fulton L."/>
            <person name="Fulton R."/>
            <person name="Matthews L."/>
            <person name="Whitehead S."/>
            <person name="Chow W."/>
            <person name="Torrance J."/>
            <person name="Dunn M."/>
            <person name="Harden G."/>
            <person name="Threadgold G."/>
            <person name="Wood J."/>
            <person name="Collins J."/>
            <person name="Heath P."/>
            <person name="Griffiths G."/>
            <person name="Pelan S."/>
            <person name="Grafham D."/>
            <person name="Eichler E.E."/>
            <person name="Weinstock G."/>
            <person name="Mardis E.R."/>
            <person name="Wilson R.K."/>
            <person name="Howe K."/>
            <person name="Flicek P."/>
            <person name="Hubbard T."/>
        </authorList>
    </citation>
    <scope>NUCLEOTIDE SEQUENCE [LARGE SCALE GENOMIC DNA]</scope>
    <source>
        <strain evidence="1 3">C57BL/6J</strain>
    </source>
</reference>
<keyword evidence="3" id="KW-1185">Reference proteome</keyword>
<dbReference type="AlphaFoldDB" id="A0A140LHD9"/>
<evidence type="ECO:0000313" key="1">
    <source>
        <dbReference type="Ensembl" id="ENSMUSP00000146376.2"/>
    </source>
</evidence>
<organism evidence="1 3">
    <name type="scientific">Mus musculus</name>
    <name type="common">Mouse</name>
    <dbReference type="NCBI Taxonomy" id="10090"/>
    <lineage>
        <taxon>Eukaryota</taxon>
        <taxon>Metazoa</taxon>
        <taxon>Chordata</taxon>
        <taxon>Craniata</taxon>
        <taxon>Vertebrata</taxon>
        <taxon>Euteleostomi</taxon>
        <taxon>Mammalia</taxon>
        <taxon>Eutheria</taxon>
        <taxon>Euarchontoglires</taxon>
        <taxon>Glires</taxon>
        <taxon>Rodentia</taxon>
        <taxon>Myomorpha</taxon>
        <taxon>Muroidea</taxon>
        <taxon>Muridae</taxon>
        <taxon>Murinae</taxon>
        <taxon>Mus</taxon>
        <taxon>Mus</taxon>
    </lineage>
</organism>